<dbReference type="Proteomes" id="UP000765509">
    <property type="component" value="Unassembled WGS sequence"/>
</dbReference>
<name>A0A9Q3PE68_9BASI</name>
<proteinExistence type="predicted"/>
<organism evidence="1 2">
    <name type="scientific">Austropuccinia psidii MF-1</name>
    <dbReference type="NCBI Taxonomy" id="1389203"/>
    <lineage>
        <taxon>Eukaryota</taxon>
        <taxon>Fungi</taxon>
        <taxon>Dikarya</taxon>
        <taxon>Basidiomycota</taxon>
        <taxon>Pucciniomycotina</taxon>
        <taxon>Pucciniomycetes</taxon>
        <taxon>Pucciniales</taxon>
        <taxon>Sphaerophragmiaceae</taxon>
        <taxon>Austropuccinia</taxon>
    </lineage>
</organism>
<evidence type="ECO:0008006" key="3">
    <source>
        <dbReference type="Google" id="ProtNLM"/>
    </source>
</evidence>
<protein>
    <recommendedName>
        <fullName evidence="3">GAG-pre-integrase domain-containing protein</fullName>
    </recommendedName>
</protein>
<evidence type="ECO:0000313" key="1">
    <source>
        <dbReference type="EMBL" id="MBW0556686.1"/>
    </source>
</evidence>
<sequence length="96" mass="10632">MTGDLINQLMIFTFKQPASNLKIAQKNLYLQLGHPRNQTLKSLGLHPINEEPCDTCSRAKMTLQPFGGHLTDVEKSLDCVQLVLVGQISPLSASRE</sequence>
<gene>
    <name evidence="1" type="ORF">O181_096401</name>
</gene>
<dbReference type="EMBL" id="AVOT02064235">
    <property type="protein sequence ID" value="MBW0556686.1"/>
    <property type="molecule type" value="Genomic_DNA"/>
</dbReference>
<keyword evidence="2" id="KW-1185">Reference proteome</keyword>
<evidence type="ECO:0000313" key="2">
    <source>
        <dbReference type="Proteomes" id="UP000765509"/>
    </source>
</evidence>
<comment type="caution">
    <text evidence="1">The sequence shown here is derived from an EMBL/GenBank/DDBJ whole genome shotgun (WGS) entry which is preliminary data.</text>
</comment>
<reference evidence="1" key="1">
    <citation type="submission" date="2021-03" db="EMBL/GenBank/DDBJ databases">
        <title>Draft genome sequence of rust myrtle Austropuccinia psidii MF-1, a brazilian biotype.</title>
        <authorList>
            <person name="Quecine M.C."/>
            <person name="Pachon D.M.R."/>
            <person name="Bonatelli M.L."/>
            <person name="Correr F.H."/>
            <person name="Franceschini L.M."/>
            <person name="Leite T.F."/>
            <person name="Margarido G.R.A."/>
            <person name="Almeida C.A."/>
            <person name="Ferrarezi J.A."/>
            <person name="Labate C.A."/>
        </authorList>
    </citation>
    <scope>NUCLEOTIDE SEQUENCE</scope>
    <source>
        <strain evidence="1">MF-1</strain>
    </source>
</reference>
<dbReference type="OrthoDB" id="413361at2759"/>
<dbReference type="AlphaFoldDB" id="A0A9Q3PE68"/>
<accession>A0A9Q3PE68</accession>